<evidence type="ECO:0000313" key="3">
    <source>
        <dbReference type="Proteomes" id="UP000539473"/>
    </source>
</evidence>
<reference evidence="4" key="2">
    <citation type="journal article" date="2019" name="Int. J. Syst. Evol. Microbiol.">
        <title>The Global Catalogue of Microorganisms (GCM) 10K type strain sequencing project: providing services to taxonomists for standard genome sequencing and annotation.</title>
        <authorList>
            <consortium name="The Broad Institute Genomics Platform"/>
            <consortium name="The Broad Institute Genome Sequencing Center for Infectious Disease"/>
            <person name="Wu L."/>
            <person name="Ma J."/>
        </authorList>
    </citation>
    <scope>NUCLEOTIDE SEQUENCE [LARGE SCALE GENOMIC DNA]</scope>
    <source>
        <strain evidence="4">CGMCC 1.18437</strain>
    </source>
</reference>
<dbReference type="Gene3D" id="1.10.10.10">
    <property type="entry name" value="Winged helix-like DNA-binding domain superfamily/Winged helix DNA-binding domain"/>
    <property type="match status" value="1"/>
</dbReference>
<dbReference type="EMBL" id="JACHFK010000003">
    <property type="protein sequence ID" value="MBB5376343.1"/>
    <property type="molecule type" value="Genomic_DNA"/>
</dbReference>
<name>A0A7W8KFV3_9DEIO</name>
<dbReference type="EMBL" id="BNAJ01000003">
    <property type="protein sequence ID" value="GHF38996.1"/>
    <property type="molecule type" value="Genomic_DNA"/>
</dbReference>
<dbReference type="CDD" id="cd00090">
    <property type="entry name" value="HTH_ARSR"/>
    <property type="match status" value="1"/>
</dbReference>
<dbReference type="InterPro" id="IPR036390">
    <property type="entry name" value="WH_DNA-bd_sf"/>
</dbReference>
<dbReference type="InterPro" id="IPR011991">
    <property type="entry name" value="ArsR-like_HTH"/>
</dbReference>
<dbReference type="RefSeq" id="WP_184110822.1">
    <property type="nucleotide sequence ID" value="NZ_BNAJ01000003.1"/>
</dbReference>
<dbReference type="GO" id="GO:0003677">
    <property type="term" value="F:DNA binding"/>
    <property type="evidence" value="ECO:0007669"/>
    <property type="project" value="UniProtKB-KW"/>
</dbReference>
<accession>A0A7W8KFV3</accession>
<proteinExistence type="predicted"/>
<sequence>MTSIASLRVTDPGAARALRQHHDFLTLFIRPQSPSDVAVRAGMAANLAHHHARRLAALGLLREQRREGRRVYYQLTAHEFRVPWDVMPPTDTQGGELADLGALTTQFRRAYEHAVATAGTDEKRVVAFIEAPEVGPPLPAPVSPPVQTHPAHLDALTVRVSPARYRSLVRAISALLDEAARESRSGDAAVCTVAVLAYRGALDEGTLTGHIARRTSSFLGAD</sequence>
<evidence type="ECO:0000313" key="4">
    <source>
        <dbReference type="Proteomes" id="UP000619376"/>
    </source>
</evidence>
<dbReference type="AlphaFoldDB" id="A0A7W8KFV3"/>
<organism evidence="2 3">
    <name type="scientific">Deinococcus metalli</name>
    <dbReference type="NCBI Taxonomy" id="1141878"/>
    <lineage>
        <taxon>Bacteria</taxon>
        <taxon>Thermotogati</taxon>
        <taxon>Deinococcota</taxon>
        <taxon>Deinococci</taxon>
        <taxon>Deinococcales</taxon>
        <taxon>Deinococcaceae</taxon>
        <taxon>Deinococcus</taxon>
    </lineage>
</organism>
<gene>
    <name evidence="1" type="ORF">GCM10017781_14390</name>
    <name evidence="2" type="ORF">HNQ07_001800</name>
</gene>
<keyword evidence="4" id="KW-1185">Reference proteome</keyword>
<dbReference type="Proteomes" id="UP000539473">
    <property type="component" value="Unassembled WGS sequence"/>
</dbReference>
<keyword evidence="2" id="KW-0238">DNA-binding</keyword>
<dbReference type="SUPFAM" id="SSF46785">
    <property type="entry name" value="Winged helix' DNA-binding domain"/>
    <property type="match status" value="1"/>
</dbReference>
<protein>
    <submittedName>
        <fullName evidence="2">DNA-binding transcriptional ArsR family regulator</fullName>
    </submittedName>
    <submittedName>
        <fullName evidence="1">Transcriptional regulator</fullName>
    </submittedName>
</protein>
<reference evidence="1" key="1">
    <citation type="journal article" date="2014" name="Int. J. Syst. Evol. Microbiol.">
        <title>Complete genome of a new Firmicutes species belonging to the dominant human colonic microbiota ('Ruminococcus bicirculans') reveals two chromosomes and a selective capacity to utilize plant glucans.</title>
        <authorList>
            <consortium name="NISC Comparative Sequencing Program"/>
            <person name="Wegmann U."/>
            <person name="Louis P."/>
            <person name="Goesmann A."/>
            <person name="Henrissat B."/>
            <person name="Duncan S.H."/>
            <person name="Flint H.J."/>
        </authorList>
    </citation>
    <scope>NUCLEOTIDE SEQUENCE</scope>
    <source>
        <strain evidence="1">CGMCC 1.18437</strain>
    </source>
</reference>
<reference evidence="2 3" key="3">
    <citation type="submission" date="2020-08" db="EMBL/GenBank/DDBJ databases">
        <title>Genomic Encyclopedia of Type Strains, Phase IV (KMG-IV): sequencing the most valuable type-strain genomes for metagenomic binning, comparative biology and taxonomic classification.</title>
        <authorList>
            <person name="Goeker M."/>
        </authorList>
    </citation>
    <scope>NUCLEOTIDE SEQUENCE [LARGE SCALE GENOMIC DNA]</scope>
    <source>
        <strain evidence="2 3">DSM 27521</strain>
    </source>
</reference>
<reference evidence="1" key="4">
    <citation type="submission" date="2024-05" db="EMBL/GenBank/DDBJ databases">
        <authorList>
            <person name="Sun Q."/>
            <person name="Zhou Y."/>
        </authorList>
    </citation>
    <scope>NUCLEOTIDE SEQUENCE</scope>
    <source>
        <strain evidence="1">CGMCC 1.18437</strain>
    </source>
</reference>
<dbReference type="Proteomes" id="UP000619376">
    <property type="component" value="Unassembled WGS sequence"/>
</dbReference>
<evidence type="ECO:0000313" key="1">
    <source>
        <dbReference type="EMBL" id="GHF38996.1"/>
    </source>
</evidence>
<evidence type="ECO:0000313" key="2">
    <source>
        <dbReference type="EMBL" id="MBB5376343.1"/>
    </source>
</evidence>
<dbReference type="InterPro" id="IPR036388">
    <property type="entry name" value="WH-like_DNA-bd_sf"/>
</dbReference>
<comment type="caution">
    <text evidence="2">The sequence shown here is derived from an EMBL/GenBank/DDBJ whole genome shotgun (WGS) entry which is preliminary data.</text>
</comment>